<comment type="caution">
    <text evidence="1">The sequence shown here is derived from an EMBL/GenBank/DDBJ whole genome shotgun (WGS) entry which is preliminary data.</text>
</comment>
<sequence>MLAWAVFGCIHLRRCLEDRVTRCDQNASIVAWHDAWQQDCGLAVLGHTHGIYRSRPTAQNAVDATSELAEALDSSASTPPLSARRNADLQFEMGGVGLELSFEHILGLLQEYGSRWLRHRKQRSRTRRLGRARSNSGTTLLRKLSRLSISLRLTNIKLDFIGDQDEVRLDASELELFLDRSRATPVENTGSNFSAEAQYIAKSLHTRLEQCKAVLLHRHISIERHEDTSPEQSTLRAALSCGGVYGSLQEVTLQKIGLRLGTHQLLGMAQIDLVRDQRQVRLLSPHLDWCPDVHDMLLDLRSRWQELLPLLDEYFGSTRATGSKSNEVAEAHATNSWHLCIQGDARAWGRFPQRKQLWRYLQ</sequence>
<gene>
    <name evidence="1" type="ORF">F1559_000949</name>
</gene>
<organism evidence="1 2">
    <name type="scientific">Cyanidiococcus yangmingshanensis</name>
    <dbReference type="NCBI Taxonomy" id="2690220"/>
    <lineage>
        <taxon>Eukaryota</taxon>
        <taxon>Rhodophyta</taxon>
        <taxon>Bangiophyceae</taxon>
        <taxon>Cyanidiales</taxon>
        <taxon>Cyanidiaceae</taxon>
        <taxon>Cyanidiococcus</taxon>
    </lineage>
</organism>
<reference evidence="1 2" key="1">
    <citation type="journal article" date="2020" name="J. Phycol.">
        <title>Comparative genome analysis reveals Cyanidiococcus gen. nov., a new extremophilic red algal genus sister to Cyanidioschyzon (Cyanidioschyzonaceae, Rhodophyta).</title>
        <authorList>
            <person name="Liu S.-L."/>
            <person name="Chiang Y.-R."/>
            <person name="Yoon H.S."/>
            <person name="Fu H.-Y."/>
        </authorList>
    </citation>
    <scope>NUCLEOTIDE SEQUENCE [LARGE SCALE GENOMIC DNA]</scope>
    <source>
        <strain evidence="1 2">THAL066</strain>
    </source>
</reference>
<evidence type="ECO:0000313" key="2">
    <source>
        <dbReference type="Proteomes" id="UP000530660"/>
    </source>
</evidence>
<dbReference type="Proteomes" id="UP000530660">
    <property type="component" value="Unassembled WGS sequence"/>
</dbReference>
<evidence type="ECO:0000313" key="1">
    <source>
        <dbReference type="EMBL" id="KAF6000408.1"/>
    </source>
</evidence>
<dbReference type="EMBL" id="VWRR01000020">
    <property type="protein sequence ID" value="KAF6000408.1"/>
    <property type="molecule type" value="Genomic_DNA"/>
</dbReference>
<proteinExistence type="predicted"/>
<dbReference type="AlphaFoldDB" id="A0A7J7IBN4"/>
<name>A0A7J7IBN4_9RHOD</name>
<protein>
    <submittedName>
        <fullName evidence="1">Uncharacterized protein</fullName>
    </submittedName>
</protein>
<keyword evidence="2" id="KW-1185">Reference proteome</keyword>
<accession>A0A7J7IBN4</accession>